<name>A0A8B6XAK5_9BURK</name>
<dbReference type="SUPFAM" id="SSF69118">
    <property type="entry name" value="AhpD-like"/>
    <property type="match status" value="1"/>
</dbReference>
<dbReference type="PANTHER" id="PTHR33570:SF10">
    <property type="entry name" value="GAMMA-CARBOXYMUCONOLACTONE DECARBOXYLASE"/>
    <property type="match status" value="1"/>
</dbReference>
<feature type="domain" description="Carboxymuconolactone decarboxylase-like" evidence="2">
    <location>
        <begin position="69"/>
        <end position="152"/>
    </location>
</feature>
<feature type="region of interest" description="Disordered" evidence="1">
    <location>
        <begin position="1"/>
        <end position="40"/>
    </location>
</feature>
<reference evidence="4" key="1">
    <citation type="journal article" date="1998" name="J. Bacteriol.">
        <title>Characterization of a protocatechuate catabolic gene cluster from Rhodococcus opacus 1CP: evidence for a merged enzyme with 4-carboxymuconolactone-decarboxylating and 3-oxoadipate enol-lactone-hydrolyzing activity.</title>
        <authorList>
            <person name="Eulberg D."/>
            <person name="Lakner S."/>
            <person name="Golovleva L.A."/>
            <person name="Schlomann M."/>
        </authorList>
    </citation>
    <scope>NUCLEOTIDE SEQUENCE</scope>
</reference>
<dbReference type="RefSeq" id="WP_084545355.1">
    <property type="nucleotide sequence ID" value="NZ_KI519499.1"/>
</dbReference>
<evidence type="ECO:0000259" key="2">
    <source>
        <dbReference type="Pfam" id="PF02627"/>
    </source>
</evidence>
<evidence type="ECO:0000313" key="3">
    <source>
        <dbReference type="Proteomes" id="UP000675920"/>
    </source>
</evidence>
<dbReference type="PANTHER" id="PTHR33570">
    <property type="entry name" value="4-CARBOXYMUCONOLACTONE DECARBOXYLASE FAMILY PROTEIN"/>
    <property type="match status" value="1"/>
</dbReference>
<dbReference type="Pfam" id="PF02627">
    <property type="entry name" value="CMD"/>
    <property type="match status" value="1"/>
</dbReference>
<dbReference type="Gene3D" id="1.20.1290.10">
    <property type="entry name" value="AhpD-like"/>
    <property type="match status" value="1"/>
</dbReference>
<keyword evidence="3" id="KW-1185">Reference proteome</keyword>
<evidence type="ECO:0000313" key="4">
    <source>
        <dbReference type="RefSeq" id="WP_084545355.1"/>
    </source>
</evidence>
<sequence length="163" mass="16588">MSIASSSTAAEHPPADTVRSPYADAGTNADADITAGPGTDRRARGLRTLDAVTANAGTTVVAGLRDLAPDLADFIVDFAYGDVIARPGLDLRTRQLATVATLAALGHAQPQLAVHIQGALNVGATRAEIIEVLLQTAVYAGFPAAINAINTARRAFAEADGAG</sequence>
<dbReference type="InterPro" id="IPR003779">
    <property type="entry name" value="CMD-like"/>
</dbReference>
<evidence type="ECO:0000256" key="1">
    <source>
        <dbReference type="SAM" id="MobiDB-lite"/>
    </source>
</evidence>
<accession>A0A8B6XAK5</accession>
<organism evidence="3 4">
    <name type="scientific">Derxia gummosa DSM 723</name>
    <dbReference type="NCBI Taxonomy" id="1121388"/>
    <lineage>
        <taxon>Bacteria</taxon>
        <taxon>Pseudomonadati</taxon>
        <taxon>Pseudomonadota</taxon>
        <taxon>Betaproteobacteria</taxon>
        <taxon>Burkholderiales</taxon>
        <taxon>Alcaligenaceae</taxon>
        <taxon>Derxia</taxon>
    </lineage>
</organism>
<dbReference type="InterPro" id="IPR052512">
    <property type="entry name" value="4CMD/NDH-1_regulator"/>
</dbReference>
<dbReference type="GO" id="GO:0051920">
    <property type="term" value="F:peroxiredoxin activity"/>
    <property type="evidence" value="ECO:0007669"/>
    <property type="project" value="InterPro"/>
</dbReference>
<dbReference type="Proteomes" id="UP000675920">
    <property type="component" value="Unplaced"/>
</dbReference>
<dbReference type="AlphaFoldDB" id="A0A8B6XAK5"/>
<protein>
    <submittedName>
        <fullName evidence="4">Carboxymuconolactone decarboxylase family protein</fullName>
    </submittedName>
</protein>
<dbReference type="InterPro" id="IPR029032">
    <property type="entry name" value="AhpD-like"/>
</dbReference>
<dbReference type="OrthoDB" id="9801400at2"/>
<proteinExistence type="predicted"/>
<reference evidence="4" key="2">
    <citation type="submission" date="2025-08" db="UniProtKB">
        <authorList>
            <consortium name="RefSeq"/>
        </authorList>
    </citation>
    <scope>IDENTIFICATION</scope>
</reference>